<dbReference type="RefSeq" id="WP_239677466.1">
    <property type="nucleotide sequence ID" value="NZ_CP070499.1"/>
</dbReference>
<keyword evidence="1" id="KW-0812">Transmembrane</keyword>
<evidence type="ECO:0000256" key="2">
    <source>
        <dbReference type="SAM" id="SignalP"/>
    </source>
</evidence>
<proteinExistence type="predicted"/>
<accession>A0A895YIU0</accession>
<keyword evidence="2" id="KW-0732">Signal</keyword>
<dbReference type="PANTHER" id="PTHR34821:SF2">
    <property type="entry name" value="INNER MEMBRANE PROTEIN YDCZ"/>
    <property type="match status" value="1"/>
</dbReference>
<keyword evidence="1" id="KW-0472">Membrane</keyword>
<feature type="signal peptide" evidence="2">
    <location>
        <begin position="1"/>
        <end position="20"/>
    </location>
</feature>
<feature type="transmembrane region" description="Helical" evidence="1">
    <location>
        <begin position="199"/>
        <end position="219"/>
    </location>
</feature>
<feature type="transmembrane region" description="Helical" evidence="1">
    <location>
        <begin position="161"/>
        <end position="179"/>
    </location>
</feature>
<evidence type="ECO:0000256" key="1">
    <source>
        <dbReference type="SAM" id="Phobius"/>
    </source>
</evidence>
<protein>
    <submittedName>
        <fullName evidence="3">DMT family transporter</fullName>
    </submittedName>
</protein>
<organism evidence="3 4">
    <name type="scientific">Natronosporangium hydrolyticum</name>
    <dbReference type="NCBI Taxonomy" id="2811111"/>
    <lineage>
        <taxon>Bacteria</taxon>
        <taxon>Bacillati</taxon>
        <taxon>Actinomycetota</taxon>
        <taxon>Actinomycetes</taxon>
        <taxon>Micromonosporales</taxon>
        <taxon>Micromonosporaceae</taxon>
        <taxon>Natronosporangium</taxon>
    </lineage>
</organism>
<reference evidence="3" key="1">
    <citation type="submission" date="2021-02" db="EMBL/GenBank/DDBJ databases">
        <title>Natrosporangium hydrolyticum gen. nov., sp. nov, a haloalkaliphilic actinobacterium from a soda solonchak soil.</title>
        <authorList>
            <person name="Sorokin D.Y."/>
            <person name="Khijniak T.V."/>
            <person name="Zakharycheva A.P."/>
            <person name="Boueva O.V."/>
            <person name="Ariskina E.V."/>
            <person name="Hahnke R.L."/>
            <person name="Bunk B."/>
            <person name="Sproer C."/>
            <person name="Schumann P."/>
            <person name="Evtushenko L.I."/>
            <person name="Kublanov I.V."/>
        </authorList>
    </citation>
    <scope>NUCLEOTIDE SEQUENCE</scope>
    <source>
        <strain evidence="3">DSM 106523</strain>
    </source>
</reference>
<dbReference type="Proteomes" id="UP000662857">
    <property type="component" value="Chromosome"/>
</dbReference>
<feature type="chain" id="PRO_5038533941" evidence="2">
    <location>
        <begin position="21"/>
        <end position="315"/>
    </location>
</feature>
<dbReference type="PANTHER" id="PTHR34821">
    <property type="entry name" value="INNER MEMBRANE PROTEIN YDCZ"/>
    <property type="match status" value="1"/>
</dbReference>
<feature type="transmembrane region" description="Helical" evidence="1">
    <location>
        <begin position="286"/>
        <end position="305"/>
    </location>
</feature>
<feature type="transmembrane region" description="Helical" evidence="1">
    <location>
        <begin position="77"/>
        <end position="93"/>
    </location>
</feature>
<keyword evidence="1" id="KW-1133">Transmembrane helix</keyword>
<evidence type="ECO:0000313" key="4">
    <source>
        <dbReference type="Proteomes" id="UP000662857"/>
    </source>
</evidence>
<keyword evidence="4" id="KW-1185">Reference proteome</keyword>
<dbReference type="KEGG" id="nhy:JQS43_02660"/>
<feature type="transmembrane region" description="Helical" evidence="1">
    <location>
        <begin position="36"/>
        <end position="56"/>
    </location>
</feature>
<feature type="transmembrane region" description="Helical" evidence="1">
    <location>
        <begin position="231"/>
        <end position="251"/>
    </location>
</feature>
<dbReference type="EMBL" id="CP070499">
    <property type="protein sequence ID" value="QSB15283.1"/>
    <property type="molecule type" value="Genomic_DNA"/>
</dbReference>
<evidence type="ECO:0000313" key="3">
    <source>
        <dbReference type="EMBL" id="QSB15283.1"/>
    </source>
</evidence>
<dbReference type="InterPro" id="IPR006750">
    <property type="entry name" value="YdcZ"/>
</dbReference>
<feature type="transmembrane region" description="Helical" evidence="1">
    <location>
        <begin position="256"/>
        <end position="274"/>
    </location>
</feature>
<dbReference type="AlphaFoldDB" id="A0A895YIU0"/>
<sequence>MPRRRALGVALAAASGLAMALQARINGELAVQIGDGVAAATISFAVGLVVLAAIVFGSPYGRRGLRAVREQLRAGTLRWWHCLGGLAGGFVVATQGLTVASLGVAVFTVTLVAGQSTSSLLVDRTTLPPSGPQAVTRTRVIGAGLCVLAVVVSVADRLGSPQTLGLALLPLAAGFGIAWQQAVNGRVRAAGGSTWPATFINFLTGLLGLLLGFGIGVLVRGWPGGDLPSEPWLYAGGLLGIAVIAVGAAVVRFTGVLLLGLAAISGQVLGALLLDLLVPADTPPAVNTYAGALLALTAVGIATLGSRRPARPTQS</sequence>
<dbReference type="GO" id="GO:0005886">
    <property type="term" value="C:plasma membrane"/>
    <property type="evidence" value="ECO:0007669"/>
    <property type="project" value="TreeGrafter"/>
</dbReference>
<gene>
    <name evidence="3" type="ORF">JQS43_02660</name>
</gene>
<name>A0A895YIU0_9ACTN</name>
<dbReference type="Pfam" id="PF04657">
    <property type="entry name" value="DMT_YdcZ"/>
    <property type="match status" value="2"/>
</dbReference>